<evidence type="ECO:0000259" key="1">
    <source>
        <dbReference type="Pfam" id="PF12509"/>
    </source>
</evidence>
<dbReference type="GO" id="GO:0045814">
    <property type="term" value="P:negative regulation of gene expression, epigenetic"/>
    <property type="evidence" value="ECO:0007669"/>
    <property type="project" value="InterPro"/>
</dbReference>
<dbReference type="Proteomes" id="UP000558958">
    <property type="component" value="Unassembled WGS sequence"/>
</dbReference>
<feature type="non-terminal residue" evidence="2">
    <location>
        <position position="82"/>
    </location>
</feature>
<feature type="domain" description="TASOR pseudo-PARP" evidence="1">
    <location>
        <begin position="41"/>
        <end position="82"/>
    </location>
</feature>
<proteinExistence type="predicted"/>
<dbReference type="Pfam" id="PF12509">
    <property type="entry name" value="DUF3715"/>
    <property type="match status" value="1"/>
</dbReference>
<gene>
    <name evidence="2" type="primary">Fam208a_0</name>
    <name evidence="2" type="ORF">SAKLUC_R15295</name>
</gene>
<evidence type="ECO:0000313" key="3">
    <source>
        <dbReference type="Proteomes" id="UP000558958"/>
    </source>
</evidence>
<keyword evidence="3" id="KW-1185">Reference proteome</keyword>
<comment type="caution">
    <text evidence="2">The sequence shown here is derived from an EMBL/GenBank/DDBJ whole genome shotgun (WGS) entry which is preliminary data.</text>
</comment>
<accession>A0A7K8YLJ6</accession>
<name>A0A7K8YLJ6_9PASS</name>
<dbReference type="InterPro" id="IPR046432">
    <property type="entry name" value="TASOR"/>
</dbReference>
<dbReference type="PANTHER" id="PTHR16207:SF10">
    <property type="entry name" value="PROTEIN TASOR 2"/>
    <property type="match status" value="1"/>
</dbReference>
<dbReference type="AlphaFoldDB" id="A0A7K8YLJ6"/>
<dbReference type="InterPro" id="IPR022188">
    <property type="entry name" value="TASOR_DUF3715"/>
</dbReference>
<dbReference type="GO" id="GO:0005654">
    <property type="term" value="C:nucleoplasm"/>
    <property type="evidence" value="ECO:0007669"/>
    <property type="project" value="TreeGrafter"/>
</dbReference>
<organism evidence="2 3">
    <name type="scientific">Sakesphorus luctuosus</name>
    <dbReference type="NCBI Taxonomy" id="419690"/>
    <lineage>
        <taxon>Eukaryota</taxon>
        <taxon>Metazoa</taxon>
        <taxon>Chordata</taxon>
        <taxon>Craniata</taxon>
        <taxon>Vertebrata</taxon>
        <taxon>Euteleostomi</taxon>
        <taxon>Archelosauria</taxon>
        <taxon>Archosauria</taxon>
        <taxon>Dinosauria</taxon>
        <taxon>Saurischia</taxon>
        <taxon>Theropoda</taxon>
        <taxon>Coelurosauria</taxon>
        <taxon>Aves</taxon>
        <taxon>Neognathae</taxon>
        <taxon>Neoaves</taxon>
        <taxon>Telluraves</taxon>
        <taxon>Australaves</taxon>
        <taxon>Passeriformes</taxon>
        <taxon>Thamnophilidae</taxon>
        <taxon>Sakesphorus</taxon>
    </lineage>
</organism>
<protein>
    <submittedName>
        <fullName evidence="2">TASOR protein</fullName>
    </submittedName>
</protein>
<sequence length="82" mass="9630">LLHSSFLDPKSHREFRYSRAELVESERFLRELRAFSRAKEAAGYSREELEETFAFLLFDKEEQAREVCQKGLRVNSSSISTL</sequence>
<feature type="non-terminal residue" evidence="2">
    <location>
        <position position="1"/>
    </location>
</feature>
<evidence type="ECO:0000313" key="2">
    <source>
        <dbReference type="EMBL" id="NXG04090.1"/>
    </source>
</evidence>
<dbReference type="PANTHER" id="PTHR16207">
    <property type="entry name" value="SET DOMAIN-CONTAINING PROTEIN"/>
    <property type="match status" value="1"/>
</dbReference>
<reference evidence="2 3" key="1">
    <citation type="submission" date="2019-09" db="EMBL/GenBank/DDBJ databases">
        <title>Bird 10,000 Genomes (B10K) Project - Family phase.</title>
        <authorList>
            <person name="Zhang G."/>
        </authorList>
    </citation>
    <scope>NUCLEOTIDE SEQUENCE [LARGE SCALE GENOMIC DNA]</scope>
    <source>
        <strain evidence="2">B10K-DU-001-06</strain>
        <tissue evidence="2">Muscle</tissue>
    </source>
</reference>
<dbReference type="EMBL" id="VWZD01005286">
    <property type="protein sequence ID" value="NXG04090.1"/>
    <property type="molecule type" value="Genomic_DNA"/>
</dbReference>